<sequence>MTNTIAVFLGLFLVALLGFDYLQYESANALFLARKFVELIEWIAFWR</sequence>
<evidence type="ECO:0000313" key="2">
    <source>
        <dbReference type="Proteomes" id="UP001451782"/>
    </source>
</evidence>
<gene>
    <name evidence="1" type="ORF">AABB28_03485</name>
</gene>
<dbReference type="AlphaFoldDB" id="A0AAN0M812"/>
<name>A0AAN0M812_9RHOB</name>
<dbReference type="EMBL" id="CP151762">
    <property type="protein sequence ID" value="WZU64372.1"/>
    <property type="molecule type" value="Genomic_DNA"/>
</dbReference>
<dbReference type="KEGG" id="yag:AABB28_03485"/>
<keyword evidence="2" id="KW-1185">Reference proteome</keyword>
<dbReference type="Proteomes" id="UP001451782">
    <property type="component" value="Chromosome"/>
</dbReference>
<reference evidence="1 2" key="1">
    <citation type="submission" date="2024-04" db="EMBL/GenBank/DDBJ databases">
        <title>Phylogenomic analyses of a clade within the roseobacter group suggest taxonomic reassignments of species of the genera Aestuariivita, Citreicella, Loktanella, Nautella, Pelagibaca, Ruegeria, Thalassobius, Thiobacimonas and Tropicibacter, and the proposal o.</title>
        <authorList>
            <person name="Jeon C.O."/>
        </authorList>
    </citation>
    <scope>NUCLEOTIDE SEQUENCE [LARGE SCALE GENOMIC DNA]</scope>
    <source>
        <strain evidence="1 2">G8-12</strain>
    </source>
</reference>
<evidence type="ECO:0000313" key="1">
    <source>
        <dbReference type="EMBL" id="WZU64372.1"/>
    </source>
</evidence>
<organism evidence="1 2">
    <name type="scientific">Yoonia algicola</name>
    <dbReference type="NCBI Taxonomy" id="3137368"/>
    <lineage>
        <taxon>Bacteria</taxon>
        <taxon>Pseudomonadati</taxon>
        <taxon>Pseudomonadota</taxon>
        <taxon>Alphaproteobacteria</taxon>
        <taxon>Rhodobacterales</taxon>
        <taxon>Paracoccaceae</taxon>
        <taxon>Yoonia</taxon>
    </lineage>
</organism>
<dbReference type="RefSeq" id="WP_342070737.1">
    <property type="nucleotide sequence ID" value="NZ_CP151762.1"/>
</dbReference>
<evidence type="ECO:0008006" key="3">
    <source>
        <dbReference type="Google" id="ProtNLM"/>
    </source>
</evidence>
<proteinExistence type="predicted"/>
<accession>A0AAN0M812</accession>
<protein>
    <recommendedName>
        <fullName evidence="3">Glyceraldehyde-3-phosphate dehydrogenase</fullName>
    </recommendedName>
</protein>